<sequence>MSETNIVIKVYIEVCHHGDWTEKTENSEMKIYGINHLIDPINKYNIEILLFYGKNQGKFLKNIKNHRNILDIIEYNEIKRNIYKVVLKGNYEDSIRKSLFESRAITLSTIIEDGIEKYNLLFLSNNDMEKLRKSLEDKPNVTVLHFKLLDLNIMNSLQLLTPLEYEIMVRALNKGFFENPRKISLEELSEEFGISKATLNFHIRKALKKILYLFLYQYG</sequence>
<proteinExistence type="predicted"/>
<dbReference type="SUPFAM" id="SSF88659">
    <property type="entry name" value="Sigma3 and sigma4 domains of RNA polymerase sigma factors"/>
    <property type="match status" value="1"/>
</dbReference>
<feature type="domain" description="HTH bat-type" evidence="1">
    <location>
        <begin position="160"/>
        <end position="211"/>
    </location>
</feature>
<accession>A0AAQ4CV88</accession>
<dbReference type="AlphaFoldDB" id="A0AAQ4CV88"/>
<protein>
    <recommendedName>
        <fullName evidence="1">HTH bat-type domain-containing protein</fullName>
    </recommendedName>
</protein>
<keyword evidence="3" id="KW-1185">Reference proteome</keyword>
<dbReference type="Proteomes" id="UP001319921">
    <property type="component" value="Chromosome"/>
</dbReference>
<dbReference type="EMBL" id="AP025226">
    <property type="protein sequence ID" value="BDB99719.1"/>
    <property type="molecule type" value="Genomic_DNA"/>
</dbReference>
<reference evidence="2 3" key="1">
    <citation type="journal article" date="2022" name="Microbiol. Resour. Announc.">
        <title>Complete Genome Sequence of the Hyperthermophilic and Acidophilic Archaeon Saccharolobus caldissimus Strain HS-3T.</title>
        <authorList>
            <person name="Sakai H.D."/>
            <person name="Kurosawa N."/>
        </authorList>
    </citation>
    <scope>NUCLEOTIDE SEQUENCE [LARGE SCALE GENOMIC DNA]</scope>
    <source>
        <strain evidence="2 3">JCM32116</strain>
    </source>
</reference>
<dbReference type="Pfam" id="PF04967">
    <property type="entry name" value="HTH_10"/>
    <property type="match status" value="1"/>
</dbReference>
<dbReference type="InterPro" id="IPR013324">
    <property type="entry name" value="RNA_pol_sigma_r3/r4-like"/>
</dbReference>
<evidence type="ECO:0000313" key="2">
    <source>
        <dbReference type="EMBL" id="BDB99719.1"/>
    </source>
</evidence>
<dbReference type="InterPro" id="IPR007050">
    <property type="entry name" value="HTH_bacterioopsin"/>
</dbReference>
<dbReference type="PANTHER" id="PTHR34236:SF1">
    <property type="entry name" value="DIMETHYL SULFOXIDE REDUCTASE TRANSCRIPTIONAL ACTIVATOR"/>
    <property type="match status" value="1"/>
</dbReference>
<organism evidence="2 3">
    <name type="scientific">Saccharolobus caldissimus</name>
    <dbReference type="NCBI Taxonomy" id="1702097"/>
    <lineage>
        <taxon>Archaea</taxon>
        <taxon>Thermoproteota</taxon>
        <taxon>Thermoprotei</taxon>
        <taxon>Sulfolobales</taxon>
        <taxon>Sulfolobaceae</taxon>
        <taxon>Saccharolobus</taxon>
    </lineage>
</organism>
<gene>
    <name evidence="2" type="ORF">SACC_27360</name>
</gene>
<evidence type="ECO:0000259" key="1">
    <source>
        <dbReference type="Pfam" id="PF04967"/>
    </source>
</evidence>
<name>A0AAQ4CV88_9CREN</name>
<dbReference type="KEGG" id="scas:SACC_27360"/>
<dbReference type="PANTHER" id="PTHR34236">
    <property type="entry name" value="DIMETHYL SULFOXIDE REDUCTASE TRANSCRIPTIONAL ACTIVATOR"/>
    <property type="match status" value="1"/>
</dbReference>
<evidence type="ECO:0000313" key="3">
    <source>
        <dbReference type="Proteomes" id="UP001319921"/>
    </source>
</evidence>